<feature type="signal peptide" evidence="1">
    <location>
        <begin position="1"/>
        <end position="17"/>
    </location>
</feature>
<dbReference type="InterPro" id="IPR007815">
    <property type="entry name" value="Emycin_Estase"/>
</dbReference>
<keyword evidence="1" id="KW-0732">Signal</keyword>
<gene>
    <name evidence="2" type="ORF">GOQ30_06650</name>
</gene>
<dbReference type="Proteomes" id="UP000431264">
    <property type="component" value="Unassembled WGS sequence"/>
</dbReference>
<dbReference type="PANTHER" id="PTHR31299">
    <property type="entry name" value="ESTERASE, PUTATIVE (AFU_ORTHOLOGUE AFUA_1G05850)-RELATED"/>
    <property type="match status" value="1"/>
</dbReference>
<evidence type="ECO:0000313" key="3">
    <source>
        <dbReference type="Proteomes" id="UP000431264"/>
    </source>
</evidence>
<dbReference type="Pfam" id="PF05139">
    <property type="entry name" value="Erythro_esteras"/>
    <property type="match status" value="1"/>
</dbReference>
<dbReference type="Gene3D" id="3.40.1660.10">
    <property type="entry name" value="EreA-like (biosynthetic domain)"/>
    <property type="match status" value="2"/>
</dbReference>
<evidence type="ECO:0000256" key="1">
    <source>
        <dbReference type="SAM" id="SignalP"/>
    </source>
</evidence>
<protein>
    <recommendedName>
        <fullName evidence="4">Erythromycin esterase homolog</fullName>
    </recommendedName>
</protein>
<keyword evidence="3" id="KW-1185">Reference proteome</keyword>
<dbReference type="SUPFAM" id="SSF159501">
    <property type="entry name" value="EreA/ChaN-like"/>
    <property type="match status" value="1"/>
</dbReference>
<dbReference type="PROSITE" id="PS00018">
    <property type="entry name" value="EF_HAND_1"/>
    <property type="match status" value="1"/>
</dbReference>
<name>A0A6I4IL15_9FLAO</name>
<proteinExistence type="predicted"/>
<reference evidence="3" key="1">
    <citation type="submission" date="2019-05" db="EMBL/GenBank/DDBJ databases">
        <title>Flavobacterium profundi sp. nov., isolated from a deep-sea seamount.</title>
        <authorList>
            <person name="Zhang D.-C."/>
        </authorList>
    </citation>
    <scope>NUCLEOTIDE SEQUENCE [LARGE SCALE GENOMIC DNA]</scope>
    <source>
        <strain evidence="3">TP390</strain>
    </source>
</reference>
<dbReference type="AlphaFoldDB" id="A0A6I4IL15"/>
<dbReference type="OrthoDB" id="9810066at2"/>
<feature type="chain" id="PRO_5026151555" description="Erythromycin esterase homolog" evidence="1">
    <location>
        <begin position="18"/>
        <end position="820"/>
    </location>
</feature>
<sequence>MRYFVLLFYCVLSFAQAQIRGELYPITDTHNYSFLDSVLKNKNIVLLGEQSHGDGASFDTKVAMLKYLHEKLGYNALAFESGLYDNYKAYQLFLNKEENSVIYNQSIFSIWSDTQSFQELLVYIEERAKNNDTIRIVGFDCQEGVLFKNYFINDLKTVFKNRNIKMKTSLFEEIEKAFVYKDLEKIATNKTDSIAFYKNVDEIFASFEKINNLTLDEKVIKQVFTSSLANVNFEIAQIQNQKIFVQNPRDKQMAQNLIFLAENYPNEKIIGWGASYHFAKEISNLEIDNLTEDYLSEQSDLEKKATGYSDYNDGEGKQLLEGGIPMGKILKKHFKEKIYTIAFSSYEGSYGIVNSTLYPILTPPENSIEKQLSEYDIAFFEFEVQNKVPFYSSILGNMPIKGNWQTSFDALVFIKKSYPPVVRKYGESDFKRVKLPNYMIIGKVVDKNSNNVISNAEIVLHDRIIITKKDGTFEMIVPNTNEVTFLKVNAFEYASDSLQLNSNLKDYVFRLSKSKMGGIVLDEVVLNKNKKELSAKEIIKKAEKNVKENYYQKAFNQTFLYKHSGVKNEIENIGDVAILKFYCPKGLNSSNNSDTKFYGKIEKLKKTPNKADRFRFSSSFGLFSLLNRDLITEKANALYRSSSYNYTKEGFETIKGKKAYKISFVNTSPGSYSTGYGYPAPKSSKGYIYIDCETFAVLQFEHCVEREPFDLIDKSGNNFAFIYKVIVTYQYINGSCFLDQLTEVVKNTVTNKKDPNYVNVYFYVYSLKSAHIDVENLEIIKEPIKLNFGINTPFKEDAAFWKEKETIDNVIRTKDEYFCD</sequence>
<dbReference type="CDD" id="cd14728">
    <property type="entry name" value="Ere-like"/>
    <property type="match status" value="1"/>
</dbReference>
<accession>A0A6I4IL15</accession>
<dbReference type="RefSeq" id="WP_140997231.1">
    <property type="nucleotide sequence ID" value="NZ_VDCZ01000003.1"/>
</dbReference>
<comment type="caution">
    <text evidence="2">The sequence shown here is derived from an EMBL/GenBank/DDBJ whole genome shotgun (WGS) entry which is preliminary data.</text>
</comment>
<dbReference type="GO" id="GO:0046677">
    <property type="term" value="P:response to antibiotic"/>
    <property type="evidence" value="ECO:0007669"/>
    <property type="project" value="InterPro"/>
</dbReference>
<dbReference type="InterPro" id="IPR018247">
    <property type="entry name" value="EF_Hand_1_Ca_BS"/>
</dbReference>
<organism evidence="2 3">
    <name type="scientific">Flavobacterium profundi</name>
    <dbReference type="NCBI Taxonomy" id="1774945"/>
    <lineage>
        <taxon>Bacteria</taxon>
        <taxon>Pseudomonadati</taxon>
        <taxon>Bacteroidota</taxon>
        <taxon>Flavobacteriia</taxon>
        <taxon>Flavobacteriales</taxon>
        <taxon>Flavobacteriaceae</taxon>
        <taxon>Flavobacterium</taxon>
    </lineage>
</organism>
<dbReference type="PANTHER" id="PTHR31299:SF0">
    <property type="entry name" value="ESTERASE, PUTATIVE (AFU_ORTHOLOGUE AFUA_1G05850)-RELATED"/>
    <property type="match status" value="1"/>
</dbReference>
<evidence type="ECO:0008006" key="4">
    <source>
        <dbReference type="Google" id="ProtNLM"/>
    </source>
</evidence>
<dbReference type="InterPro" id="IPR052036">
    <property type="entry name" value="Hydrolase/PRTase-associated"/>
</dbReference>
<dbReference type="EMBL" id="WQLW01000003">
    <property type="protein sequence ID" value="MVO08842.1"/>
    <property type="molecule type" value="Genomic_DNA"/>
</dbReference>
<evidence type="ECO:0000313" key="2">
    <source>
        <dbReference type="EMBL" id="MVO08842.1"/>
    </source>
</evidence>